<dbReference type="GO" id="GO:0005886">
    <property type="term" value="C:plasma membrane"/>
    <property type="evidence" value="ECO:0007669"/>
    <property type="project" value="UniProtKB-SubCell"/>
</dbReference>
<evidence type="ECO:0000256" key="3">
    <source>
        <dbReference type="ARBA" id="ARBA00022475"/>
    </source>
</evidence>
<evidence type="ECO:0000256" key="6">
    <source>
        <dbReference type="ARBA" id="ARBA00023136"/>
    </source>
</evidence>
<feature type="transmembrane region" description="Helical" evidence="7">
    <location>
        <begin position="290"/>
        <end position="308"/>
    </location>
</feature>
<feature type="transmembrane region" description="Helical" evidence="7">
    <location>
        <begin position="93"/>
        <end position="111"/>
    </location>
</feature>
<name>A0A975SY45_9ACTN</name>
<dbReference type="InterPro" id="IPR020846">
    <property type="entry name" value="MFS_dom"/>
</dbReference>
<feature type="transmembrane region" description="Helical" evidence="7">
    <location>
        <begin position="194"/>
        <end position="214"/>
    </location>
</feature>
<feature type="transmembrane region" description="Helical" evidence="7">
    <location>
        <begin position="117"/>
        <end position="141"/>
    </location>
</feature>
<organism evidence="9 10">
    <name type="scientific">Nocardioides panacis</name>
    <dbReference type="NCBI Taxonomy" id="2849501"/>
    <lineage>
        <taxon>Bacteria</taxon>
        <taxon>Bacillati</taxon>
        <taxon>Actinomycetota</taxon>
        <taxon>Actinomycetes</taxon>
        <taxon>Propionibacteriales</taxon>
        <taxon>Nocardioidaceae</taxon>
        <taxon>Nocardioides</taxon>
    </lineage>
</organism>
<feature type="transmembrane region" description="Helical" evidence="7">
    <location>
        <begin position="162"/>
        <end position="182"/>
    </location>
</feature>
<keyword evidence="3" id="KW-1003">Cell membrane</keyword>
<proteinExistence type="predicted"/>
<feature type="transmembrane region" description="Helical" evidence="7">
    <location>
        <begin position="350"/>
        <end position="371"/>
    </location>
</feature>
<dbReference type="EMBL" id="CP077062">
    <property type="protein sequence ID" value="QWZ07389.1"/>
    <property type="molecule type" value="Genomic_DNA"/>
</dbReference>
<keyword evidence="6 7" id="KW-0472">Membrane</keyword>
<evidence type="ECO:0000259" key="8">
    <source>
        <dbReference type="PROSITE" id="PS50850"/>
    </source>
</evidence>
<dbReference type="AlphaFoldDB" id="A0A975SY45"/>
<dbReference type="PROSITE" id="PS00217">
    <property type="entry name" value="SUGAR_TRANSPORT_2"/>
    <property type="match status" value="1"/>
</dbReference>
<dbReference type="PANTHER" id="PTHR43045">
    <property type="entry name" value="SHIKIMATE TRANSPORTER"/>
    <property type="match status" value="1"/>
</dbReference>
<gene>
    <name evidence="9" type="ORF">KRR39_18315</name>
</gene>
<dbReference type="KEGG" id="nps:KRR39_18315"/>
<protein>
    <submittedName>
        <fullName evidence="9">MFS transporter</fullName>
    </submittedName>
</protein>
<evidence type="ECO:0000256" key="4">
    <source>
        <dbReference type="ARBA" id="ARBA00022692"/>
    </source>
</evidence>
<evidence type="ECO:0000313" key="9">
    <source>
        <dbReference type="EMBL" id="QWZ07389.1"/>
    </source>
</evidence>
<keyword evidence="2" id="KW-0813">Transport</keyword>
<evidence type="ECO:0000256" key="5">
    <source>
        <dbReference type="ARBA" id="ARBA00022989"/>
    </source>
</evidence>
<evidence type="ECO:0000256" key="1">
    <source>
        <dbReference type="ARBA" id="ARBA00004651"/>
    </source>
</evidence>
<keyword evidence="5 7" id="KW-1133">Transmembrane helix</keyword>
<feature type="transmembrane region" description="Helical" evidence="7">
    <location>
        <begin position="383"/>
        <end position="406"/>
    </location>
</feature>
<feature type="transmembrane region" description="Helical" evidence="7">
    <location>
        <begin position="412"/>
        <end position="433"/>
    </location>
</feature>
<dbReference type="PROSITE" id="PS50850">
    <property type="entry name" value="MFS"/>
    <property type="match status" value="1"/>
</dbReference>
<dbReference type="Proteomes" id="UP000683575">
    <property type="component" value="Chromosome"/>
</dbReference>
<dbReference type="GO" id="GO:0022857">
    <property type="term" value="F:transmembrane transporter activity"/>
    <property type="evidence" value="ECO:0007669"/>
    <property type="project" value="InterPro"/>
</dbReference>
<dbReference type="RefSeq" id="WP_216938900.1">
    <property type="nucleotide sequence ID" value="NZ_CP077062.1"/>
</dbReference>
<feature type="transmembrane region" description="Helical" evidence="7">
    <location>
        <begin position="252"/>
        <end position="270"/>
    </location>
</feature>
<evidence type="ECO:0000313" key="10">
    <source>
        <dbReference type="Proteomes" id="UP000683575"/>
    </source>
</evidence>
<comment type="subcellular location">
    <subcellularLocation>
        <location evidence="1">Cell membrane</location>
        <topology evidence="1">Multi-pass membrane protein</topology>
    </subcellularLocation>
</comment>
<dbReference type="Pfam" id="PF07690">
    <property type="entry name" value="MFS_1"/>
    <property type="match status" value="1"/>
</dbReference>
<feature type="domain" description="Major facilitator superfamily (MFS) profile" evidence="8">
    <location>
        <begin position="21"/>
        <end position="438"/>
    </location>
</feature>
<accession>A0A975SY45</accession>
<feature type="transmembrane region" description="Helical" evidence="7">
    <location>
        <begin position="320"/>
        <end position="338"/>
    </location>
</feature>
<keyword evidence="4 7" id="KW-0812">Transmembrane</keyword>
<reference evidence="9" key="1">
    <citation type="submission" date="2021-06" db="EMBL/GenBank/DDBJ databases">
        <title>Complete genome sequence of Nocardioides sp. G188.</title>
        <authorList>
            <person name="Im W.-T."/>
        </authorList>
    </citation>
    <scope>NUCLEOTIDE SEQUENCE</scope>
    <source>
        <strain evidence="9">G188</strain>
    </source>
</reference>
<feature type="transmembrane region" description="Helical" evidence="7">
    <location>
        <begin position="21"/>
        <end position="43"/>
    </location>
</feature>
<dbReference type="PANTHER" id="PTHR43045:SF1">
    <property type="entry name" value="SHIKIMATE TRANSPORTER"/>
    <property type="match status" value="1"/>
</dbReference>
<dbReference type="InterPro" id="IPR011701">
    <property type="entry name" value="MFS"/>
</dbReference>
<keyword evidence="10" id="KW-1185">Reference proteome</keyword>
<dbReference type="InterPro" id="IPR005829">
    <property type="entry name" value="Sugar_transporter_CS"/>
</dbReference>
<evidence type="ECO:0000256" key="7">
    <source>
        <dbReference type="SAM" id="Phobius"/>
    </source>
</evidence>
<sequence>MSQPTFDSAAGAPPSKAALPAAFASVAGWAFDLFDLFLLLYVAKAVGHHIFPAESETLSLALVFASFAVSIVMRPAGAAFFGELADRKGRKTIMVTVMAGVGLSTAAMGLVPTYASVGVVAPVIFLVLRVIQGLFVGGVTATTHTLGTESVPPRWRGLMSGLIGAGGAGLGAAMASVVFIVVSRFYPGDSFNEFGWRVMFFSGLMGGLLSLFVLRKVEESPMWLKAQDAAKGGAPAARLRFLDLIAGEYRNITLLNVAVAAGGGAMYYLTSGFLPTMLDSVVGMPSGPRGAVLLVSSLVVVVASALAGEASQRYGRRRTMLALGAVNIVALPVLTLFIAHSDPGSTTRIVLAACLLAFLANAAYSPVMIFLNERYPTAIRSRGTAVSWNTGFMLGGLLPTFVNLLSPTVSDIPGRLVAFIIGAAAVFVAAVLCSPETRGRLDVAATDSERQKA</sequence>
<evidence type="ECO:0000256" key="2">
    <source>
        <dbReference type="ARBA" id="ARBA00022448"/>
    </source>
</evidence>
<feature type="transmembrane region" description="Helical" evidence="7">
    <location>
        <begin position="58"/>
        <end position="81"/>
    </location>
</feature>